<protein>
    <submittedName>
        <fullName evidence="1">Uncharacterized protein</fullName>
    </submittedName>
</protein>
<reference evidence="1 2" key="1">
    <citation type="submission" date="2019-01" db="EMBL/GenBank/DDBJ databases">
        <title>Complete genome sequencing of Aequorivita sp. H23M31.</title>
        <authorList>
            <person name="Bae J.-W."/>
        </authorList>
    </citation>
    <scope>NUCLEOTIDE SEQUENCE [LARGE SCALE GENOMIC DNA]</scope>
    <source>
        <strain evidence="1 2">H23M31</strain>
    </source>
</reference>
<proteinExistence type="predicted"/>
<dbReference type="OrthoDB" id="6812310at2"/>
<organism evidence="1 2">
    <name type="scientific">Aequorivita ciconiae</name>
    <dbReference type="NCBI Taxonomy" id="2494375"/>
    <lineage>
        <taxon>Bacteria</taxon>
        <taxon>Pseudomonadati</taxon>
        <taxon>Bacteroidota</taxon>
        <taxon>Flavobacteriia</taxon>
        <taxon>Flavobacteriales</taxon>
        <taxon>Flavobacteriaceae</taxon>
        <taxon>Aequorivita</taxon>
    </lineage>
</organism>
<dbReference type="AlphaFoldDB" id="A0A410G246"/>
<dbReference type="Proteomes" id="UP000285517">
    <property type="component" value="Chromosome"/>
</dbReference>
<accession>A0A410G246</accession>
<sequence length="416" mass="49104">MYYSEILFKKEPYGFYHNLECDFACFALWKTARPYRDRIRELLTLKFEILLETEIIWTTENFKQNAARLYEAPIKSNVPKEKWPKGHEEKIGDTKFILFVVKDCNPHYTYAMSVSKKIELSNLNVVAAKYQIRDWIYDDLKTKFAVHSTNNIQEFFFQAPLILGVELFKKLMDGEKLKIPQIAKDLEGANGWNSYKEVFEILNLTCNYLVLRGFEGLPEENPEKDIDVLTDNYQRFASALGATQVAHQPYKGKVKVNSENISLDIRYIGDKYYDVAWTKEMLQTKVNRNSVFVPREDHYFFSLLFHAKVQKPKVKEKYISILERLAENLKFNWYDANKLHNDKAMGELLNGYFRANHYYYKDPLDKGVYKNEAVIKHIQSNRALTTKIWTKRIEGKLMEVLPVKTIKVLKKIKRKF</sequence>
<dbReference type="KEGG" id="aev:EI546_06285"/>
<name>A0A410G246_9FLAO</name>
<keyword evidence="2" id="KW-1185">Reference proteome</keyword>
<dbReference type="EMBL" id="CP034951">
    <property type="protein sequence ID" value="QAA81358.1"/>
    <property type="molecule type" value="Genomic_DNA"/>
</dbReference>
<evidence type="ECO:0000313" key="2">
    <source>
        <dbReference type="Proteomes" id="UP000285517"/>
    </source>
</evidence>
<dbReference type="RefSeq" id="WP_128249746.1">
    <property type="nucleotide sequence ID" value="NZ_CP034951.1"/>
</dbReference>
<evidence type="ECO:0000313" key="1">
    <source>
        <dbReference type="EMBL" id="QAA81358.1"/>
    </source>
</evidence>
<gene>
    <name evidence="1" type="ORF">EI546_06285</name>
</gene>